<evidence type="ECO:0000313" key="8">
    <source>
        <dbReference type="EMBL" id="MDQ0252727.1"/>
    </source>
</evidence>
<evidence type="ECO:0000256" key="4">
    <source>
        <dbReference type="ARBA" id="ARBA00022777"/>
    </source>
</evidence>
<keyword evidence="5 6" id="KW-0067">ATP-binding</keyword>
<dbReference type="Gene3D" id="3.40.1190.20">
    <property type="match status" value="1"/>
</dbReference>
<dbReference type="InterPro" id="IPR029056">
    <property type="entry name" value="Ribokinase-like"/>
</dbReference>
<dbReference type="PANTHER" id="PTHR46566:SF2">
    <property type="entry name" value="ATP-DEPENDENT 6-PHOSPHOFRUCTOKINASE ISOZYME 2"/>
    <property type="match status" value="1"/>
</dbReference>
<dbReference type="PANTHER" id="PTHR46566">
    <property type="entry name" value="1-PHOSPHOFRUCTOKINASE-RELATED"/>
    <property type="match status" value="1"/>
</dbReference>
<evidence type="ECO:0000256" key="5">
    <source>
        <dbReference type="ARBA" id="ARBA00022840"/>
    </source>
</evidence>
<evidence type="ECO:0000256" key="6">
    <source>
        <dbReference type="PIRNR" id="PIRNR000535"/>
    </source>
</evidence>
<dbReference type="SUPFAM" id="SSF53613">
    <property type="entry name" value="Ribokinase-like"/>
    <property type="match status" value="1"/>
</dbReference>
<dbReference type="InterPro" id="IPR017583">
    <property type="entry name" value="Tagatose/fructose_Pkinase"/>
</dbReference>
<keyword evidence="3 6" id="KW-0547">Nucleotide-binding</keyword>
<comment type="caution">
    <text evidence="8">The sequence shown here is derived from an EMBL/GenBank/DDBJ whole genome shotgun (WGS) entry which is preliminary data.</text>
</comment>
<dbReference type="CDD" id="cd01164">
    <property type="entry name" value="FruK_PfkB_like"/>
    <property type="match status" value="1"/>
</dbReference>
<evidence type="ECO:0000313" key="9">
    <source>
        <dbReference type="Proteomes" id="UP001230005"/>
    </source>
</evidence>
<comment type="similarity">
    <text evidence="1">Belongs to the carbohydrate kinase pfkB family.</text>
</comment>
<keyword evidence="9" id="KW-1185">Reference proteome</keyword>
<dbReference type="EMBL" id="JAUSUG010000001">
    <property type="protein sequence ID" value="MDQ0252727.1"/>
    <property type="molecule type" value="Genomic_DNA"/>
</dbReference>
<feature type="domain" description="Carbohydrate kinase PfkB" evidence="7">
    <location>
        <begin position="15"/>
        <end position="287"/>
    </location>
</feature>
<sequence length="311" mass="33979">MITTITLNTALDTTYYLSHVKFGCTNRVNKSFVEPGGKGVNVAKILHILGQEITVSGYAAGYNGKKIKHLLSSKNIPHHFVEVEGESRVCLTLMDESSNEETEILETGPVISPQDWDEICVYVEEISKTSKYVVLSGSLPVNCPEDGYAQLINIINKYDSRAILDTSGAPLKQAINNSSPFLIKPNEHEIKELLGKEKVTKEDIIEACQFLHSKGIKNICISLGKDGAMFSTKEKVYHAIPPQIEVINTIGCGDAMVAGLVKGFYDNLTISETLSLAVACGSANALQPFAGLVKVNDVERLKEEVVVNHIR</sequence>
<evidence type="ECO:0000256" key="3">
    <source>
        <dbReference type="ARBA" id="ARBA00022741"/>
    </source>
</evidence>
<gene>
    <name evidence="8" type="ORF">J2S74_000099</name>
</gene>
<reference evidence="8 9" key="1">
    <citation type="submission" date="2023-07" db="EMBL/GenBank/DDBJ databases">
        <title>Genomic Encyclopedia of Type Strains, Phase IV (KMG-IV): sequencing the most valuable type-strain genomes for metagenomic binning, comparative biology and taxonomic classification.</title>
        <authorList>
            <person name="Goeker M."/>
        </authorList>
    </citation>
    <scope>NUCLEOTIDE SEQUENCE [LARGE SCALE GENOMIC DNA]</scope>
    <source>
        <strain evidence="8 9">DSM 9768</strain>
    </source>
</reference>
<keyword evidence="4" id="KW-0418">Kinase</keyword>
<dbReference type="PIRSF" id="PIRSF000535">
    <property type="entry name" value="1PFK/6PFK/LacC"/>
    <property type="match status" value="1"/>
</dbReference>
<dbReference type="InterPro" id="IPR022463">
    <property type="entry name" value="1-PFruKinase"/>
</dbReference>
<name>A0ABT9ZNE8_9BACI</name>
<organism evidence="8 9">
    <name type="scientific">Evansella vedderi</name>
    <dbReference type="NCBI Taxonomy" id="38282"/>
    <lineage>
        <taxon>Bacteria</taxon>
        <taxon>Bacillati</taxon>
        <taxon>Bacillota</taxon>
        <taxon>Bacilli</taxon>
        <taxon>Bacillales</taxon>
        <taxon>Bacillaceae</taxon>
        <taxon>Evansella</taxon>
    </lineage>
</organism>
<proteinExistence type="inferred from homology"/>
<comment type="similarity">
    <text evidence="6">Belongs to the carbohydrate kinase PfkB family. LacC subfamily.</text>
</comment>
<evidence type="ECO:0000256" key="2">
    <source>
        <dbReference type="ARBA" id="ARBA00022679"/>
    </source>
</evidence>
<dbReference type="NCBIfam" id="TIGR03168">
    <property type="entry name" value="1-PFK"/>
    <property type="match status" value="1"/>
</dbReference>
<dbReference type="Proteomes" id="UP001230005">
    <property type="component" value="Unassembled WGS sequence"/>
</dbReference>
<evidence type="ECO:0000259" key="7">
    <source>
        <dbReference type="Pfam" id="PF00294"/>
    </source>
</evidence>
<dbReference type="EC" id="2.7.1.144" evidence="6"/>
<dbReference type="Pfam" id="PF00294">
    <property type="entry name" value="PfkB"/>
    <property type="match status" value="1"/>
</dbReference>
<accession>A0ABT9ZNE8</accession>
<keyword evidence="6" id="KW-0423">Lactose metabolism</keyword>
<dbReference type="RefSeq" id="WP_307320459.1">
    <property type="nucleotide sequence ID" value="NZ_JAUSUG010000001.1"/>
</dbReference>
<comment type="pathway">
    <text evidence="6">Carbohydrate metabolism; D-tagatose 6-phosphate degradation; D-glyceraldehyde 3-phosphate and glycerone phosphate from D-tagatose 6-phosphate: step 1/2.</text>
</comment>
<evidence type="ECO:0000256" key="1">
    <source>
        <dbReference type="ARBA" id="ARBA00005380"/>
    </source>
</evidence>
<dbReference type="NCBIfam" id="TIGR03828">
    <property type="entry name" value="pfkB"/>
    <property type="match status" value="1"/>
</dbReference>
<comment type="catalytic activity">
    <reaction evidence="6">
        <text>D-tagatofuranose 6-phosphate + ATP = D-tagatofuranose 1,6-bisphosphate + ADP + H(+)</text>
        <dbReference type="Rhea" id="RHEA:12420"/>
        <dbReference type="ChEBI" id="CHEBI:15378"/>
        <dbReference type="ChEBI" id="CHEBI:30616"/>
        <dbReference type="ChEBI" id="CHEBI:58694"/>
        <dbReference type="ChEBI" id="CHEBI:58695"/>
        <dbReference type="ChEBI" id="CHEBI:456216"/>
        <dbReference type="EC" id="2.7.1.144"/>
    </reaction>
</comment>
<protein>
    <recommendedName>
        <fullName evidence="6">Tagatose-6-phosphate kinase</fullName>
        <ecNumber evidence="6">2.7.1.144</ecNumber>
    </recommendedName>
</protein>
<keyword evidence="2 6" id="KW-0808">Transferase</keyword>
<dbReference type="InterPro" id="IPR011611">
    <property type="entry name" value="PfkB_dom"/>
</dbReference>